<dbReference type="SMART" id="SM00530">
    <property type="entry name" value="HTH_XRE"/>
    <property type="match status" value="1"/>
</dbReference>
<dbReference type="InterPro" id="IPR001387">
    <property type="entry name" value="Cro/C1-type_HTH"/>
</dbReference>
<evidence type="ECO:0000259" key="2">
    <source>
        <dbReference type="PROSITE" id="PS50943"/>
    </source>
</evidence>
<dbReference type="Gene3D" id="1.10.260.40">
    <property type="entry name" value="lambda repressor-like DNA-binding domains"/>
    <property type="match status" value="1"/>
</dbReference>
<keyword evidence="1" id="KW-0238">DNA-binding</keyword>
<dbReference type="CDD" id="cd00093">
    <property type="entry name" value="HTH_XRE"/>
    <property type="match status" value="1"/>
</dbReference>
<feature type="domain" description="HTH cro/C1-type" evidence="2">
    <location>
        <begin position="10"/>
        <end position="64"/>
    </location>
</feature>
<accession>A0A415N614</accession>
<dbReference type="PROSITE" id="PS50943">
    <property type="entry name" value="HTH_CROC1"/>
    <property type="match status" value="1"/>
</dbReference>
<dbReference type="EMBL" id="QRPD01000001">
    <property type="protein sequence ID" value="RHL90854.1"/>
    <property type="molecule type" value="Genomic_DNA"/>
</dbReference>
<dbReference type="RefSeq" id="WP_118426890.1">
    <property type="nucleotide sequence ID" value="NZ_QRPD01000001.1"/>
</dbReference>
<dbReference type="PANTHER" id="PTHR46558">
    <property type="entry name" value="TRACRIPTIONAL REGULATORY PROTEIN-RELATED-RELATED"/>
    <property type="match status" value="1"/>
</dbReference>
<proteinExistence type="predicted"/>
<evidence type="ECO:0000256" key="1">
    <source>
        <dbReference type="ARBA" id="ARBA00023125"/>
    </source>
</evidence>
<dbReference type="GO" id="GO:0003677">
    <property type="term" value="F:DNA binding"/>
    <property type="evidence" value="ECO:0007669"/>
    <property type="project" value="UniProtKB-KW"/>
</dbReference>
<comment type="caution">
    <text evidence="3">The sequence shown here is derived from an EMBL/GenBank/DDBJ whole genome shotgun (WGS) entry which is preliminary data.</text>
</comment>
<organism evidence="3 4">
    <name type="scientific">Dorea formicigenerans</name>
    <dbReference type="NCBI Taxonomy" id="39486"/>
    <lineage>
        <taxon>Bacteria</taxon>
        <taxon>Bacillati</taxon>
        <taxon>Bacillota</taxon>
        <taxon>Clostridia</taxon>
        <taxon>Lachnospirales</taxon>
        <taxon>Lachnospiraceae</taxon>
        <taxon>Dorea</taxon>
    </lineage>
</organism>
<dbReference type="SUPFAM" id="SSF47413">
    <property type="entry name" value="lambda repressor-like DNA-binding domains"/>
    <property type="match status" value="1"/>
</dbReference>
<protein>
    <submittedName>
        <fullName evidence="3">XRE family transcriptional regulator</fullName>
    </submittedName>
</protein>
<dbReference type="AlphaFoldDB" id="A0A415N614"/>
<dbReference type="PANTHER" id="PTHR46558:SF11">
    <property type="entry name" value="HTH-TYPE TRANSCRIPTIONAL REGULATOR XRE"/>
    <property type="match status" value="1"/>
</dbReference>
<evidence type="ECO:0000313" key="3">
    <source>
        <dbReference type="EMBL" id="RHL90854.1"/>
    </source>
</evidence>
<gene>
    <name evidence="3" type="ORF">DWZ98_01700</name>
</gene>
<name>A0A415N614_9FIRM</name>
<evidence type="ECO:0000313" key="4">
    <source>
        <dbReference type="Proteomes" id="UP000283325"/>
    </source>
</evidence>
<dbReference type="InterPro" id="IPR010982">
    <property type="entry name" value="Lambda_DNA-bd_dom_sf"/>
</dbReference>
<dbReference type="Proteomes" id="UP000283325">
    <property type="component" value="Unassembled WGS sequence"/>
</dbReference>
<reference evidence="3 4" key="1">
    <citation type="submission" date="2018-08" db="EMBL/GenBank/DDBJ databases">
        <title>A genome reference for cultivated species of the human gut microbiota.</title>
        <authorList>
            <person name="Zou Y."/>
            <person name="Xue W."/>
            <person name="Luo G."/>
        </authorList>
    </citation>
    <scope>NUCLEOTIDE SEQUENCE [LARGE SCALE GENOMIC DNA]</scope>
    <source>
        <strain evidence="3 4">AF36-1BH</strain>
    </source>
</reference>
<sequence>MQEIKAGLTLKTARERKGYTQGEAAKLIGVSPDTLSNYERGKSYPDVPVLRKIEEVYGVPYERLIFLPMDYDKTVNII</sequence>
<dbReference type="Pfam" id="PF01381">
    <property type="entry name" value="HTH_3"/>
    <property type="match status" value="1"/>
</dbReference>